<evidence type="ECO:0000313" key="1">
    <source>
        <dbReference type="EMBL" id="SEP19190.1"/>
    </source>
</evidence>
<dbReference type="EMBL" id="FOEG01000016">
    <property type="protein sequence ID" value="SEP19190.1"/>
    <property type="molecule type" value="Genomic_DNA"/>
</dbReference>
<reference evidence="1 2" key="1">
    <citation type="submission" date="2016-10" db="EMBL/GenBank/DDBJ databases">
        <authorList>
            <person name="de Groot N.N."/>
        </authorList>
    </citation>
    <scope>NUCLEOTIDE SEQUENCE [LARGE SCALE GENOMIC DNA]</scope>
    <source>
        <strain evidence="1 2">CGMCC 1.6291</strain>
    </source>
</reference>
<organism evidence="1 2">
    <name type="scientific">Aquisalimonas asiatica</name>
    <dbReference type="NCBI Taxonomy" id="406100"/>
    <lineage>
        <taxon>Bacteria</taxon>
        <taxon>Pseudomonadati</taxon>
        <taxon>Pseudomonadota</taxon>
        <taxon>Gammaproteobacteria</taxon>
        <taxon>Chromatiales</taxon>
        <taxon>Ectothiorhodospiraceae</taxon>
        <taxon>Aquisalimonas</taxon>
    </lineage>
</organism>
<evidence type="ECO:0000313" key="2">
    <source>
        <dbReference type="Proteomes" id="UP000199657"/>
    </source>
</evidence>
<dbReference type="RefSeq" id="WP_091646516.1">
    <property type="nucleotide sequence ID" value="NZ_FOEG01000016.1"/>
</dbReference>
<sequence>MTQAVTAAYESVEAARNVVDELIADGFDQEKVYLDRDTCQVKVMTPDRGLREVEEILGRHRPREIWSNKVH</sequence>
<keyword evidence="2" id="KW-1185">Reference proteome</keyword>
<accession>A0A1H8VV54</accession>
<dbReference type="AlphaFoldDB" id="A0A1H8VV54"/>
<dbReference type="Proteomes" id="UP000199657">
    <property type="component" value="Unassembled WGS sequence"/>
</dbReference>
<protein>
    <submittedName>
        <fullName evidence="1">Uncharacterized protein</fullName>
    </submittedName>
</protein>
<proteinExistence type="predicted"/>
<gene>
    <name evidence="1" type="ORF">SAMN04488052_11619</name>
</gene>
<name>A0A1H8VV54_9GAMM</name>
<dbReference type="OrthoDB" id="7871407at2"/>